<dbReference type="EMBL" id="JANHOG010000415">
    <property type="protein sequence ID" value="KAJ3554594.1"/>
    <property type="molecule type" value="Genomic_DNA"/>
</dbReference>
<dbReference type="Proteomes" id="UP001148662">
    <property type="component" value="Unassembled WGS sequence"/>
</dbReference>
<sequence>MATSNDVTTKLNFDILARMMTFITRGKHLLAVMRSCHALYQAGVLPLVRLAAWSVDEYRLSSFYAFMINHSPISFIVFDHLCISCREELSDAHNKMLIDLLERSTALQELEVDSSAVLDMDSGVPQAIASLTTLSSLTFSDPAAEEEINYILANLHSPLDYVSVFFVDDCEDPVPLLANFRQTLEQATFICVQLESTEFSYSRLTHLDLRLCYRPKLSVLMTAFPNLEDLKLDAGDHIGVDPEEHPELEALRASNIQFQHDNGPMWKSLESVTADIASLFMLGLHMEIDGLYVESSVGCDVDAAWLRATLTLVSPKTLRLSCWDSPAVLAQTFRVGMDNLARLIVSLECRDCEEYQDLLDALVTGLASVNTDSLVLNITRCYFGDSGHWDATKRFFEQVGHKALADLIFPVVPNLKALEINFGSSKRSSWIGWEEGNEKMWRNANE</sequence>
<proteinExistence type="predicted"/>
<organism evidence="1 2">
    <name type="scientific">Phlebia brevispora</name>
    <dbReference type="NCBI Taxonomy" id="194682"/>
    <lineage>
        <taxon>Eukaryota</taxon>
        <taxon>Fungi</taxon>
        <taxon>Dikarya</taxon>
        <taxon>Basidiomycota</taxon>
        <taxon>Agaricomycotina</taxon>
        <taxon>Agaricomycetes</taxon>
        <taxon>Polyporales</taxon>
        <taxon>Meruliaceae</taxon>
        <taxon>Phlebia</taxon>
    </lineage>
</organism>
<gene>
    <name evidence="1" type="ORF">NM688_g3027</name>
</gene>
<reference evidence="1" key="1">
    <citation type="submission" date="2022-07" db="EMBL/GenBank/DDBJ databases">
        <title>Genome Sequence of Phlebia brevispora.</title>
        <authorList>
            <person name="Buettner E."/>
        </authorList>
    </citation>
    <scope>NUCLEOTIDE SEQUENCE</scope>
    <source>
        <strain evidence="1">MPL23</strain>
    </source>
</reference>
<comment type="caution">
    <text evidence="1">The sequence shown here is derived from an EMBL/GenBank/DDBJ whole genome shotgun (WGS) entry which is preliminary data.</text>
</comment>
<accession>A0ACC1T748</accession>
<protein>
    <submittedName>
        <fullName evidence="1">Uncharacterized protein</fullName>
    </submittedName>
</protein>
<evidence type="ECO:0000313" key="2">
    <source>
        <dbReference type="Proteomes" id="UP001148662"/>
    </source>
</evidence>
<name>A0ACC1T748_9APHY</name>
<keyword evidence="2" id="KW-1185">Reference proteome</keyword>
<evidence type="ECO:0000313" key="1">
    <source>
        <dbReference type="EMBL" id="KAJ3554594.1"/>
    </source>
</evidence>